<evidence type="ECO:0000259" key="9">
    <source>
        <dbReference type="PROSITE" id="PS51755"/>
    </source>
</evidence>
<dbReference type="FunFam" id="1.10.10.10:FF:000005">
    <property type="entry name" value="Two-component system response regulator"/>
    <property type="match status" value="1"/>
</dbReference>
<dbReference type="FunFam" id="3.40.50.2300:FF:000002">
    <property type="entry name" value="DNA-binding response regulator PhoP"/>
    <property type="match status" value="1"/>
</dbReference>
<evidence type="ECO:0000313" key="10">
    <source>
        <dbReference type="EMBL" id="MBB5718362.1"/>
    </source>
</evidence>
<dbReference type="Gene3D" id="3.40.50.2300">
    <property type="match status" value="1"/>
</dbReference>
<feature type="DNA-binding region" description="OmpR/PhoB-type" evidence="7">
    <location>
        <begin position="124"/>
        <end position="218"/>
    </location>
</feature>
<dbReference type="SMART" id="SM00862">
    <property type="entry name" value="Trans_reg_C"/>
    <property type="match status" value="1"/>
</dbReference>
<dbReference type="GO" id="GO:0000976">
    <property type="term" value="F:transcription cis-regulatory region binding"/>
    <property type="evidence" value="ECO:0007669"/>
    <property type="project" value="TreeGrafter"/>
</dbReference>
<organism evidence="10 11">
    <name type="scientific">Stakelama sediminis</name>
    <dbReference type="NCBI Taxonomy" id="463200"/>
    <lineage>
        <taxon>Bacteria</taxon>
        <taxon>Pseudomonadati</taxon>
        <taxon>Pseudomonadota</taxon>
        <taxon>Alphaproteobacteria</taxon>
        <taxon>Sphingomonadales</taxon>
        <taxon>Sphingomonadaceae</taxon>
        <taxon>Stakelama</taxon>
    </lineage>
</organism>
<evidence type="ECO:0000256" key="2">
    <source>
        <dbReference type="ARBA" id="ARBA00023012"/>
    </source>
</evidence>
<feature type="domain" description="OmpR/PhoB-type" evidence="9">
    <location>
        <begin position="124"/>
        <end position="218"/>
    </location>
</feature>
<comment type="caution">
    <text evidence="10">The sequence shown here is derived from an EMBL/GenBank/DDBJ whole genome shotgun (WGS) entry which is preliminary data.</text>
</comment>
<dbReference type="Pfam" id="PF00072">
    <property type="entry name" value="Response_reg"/>
    <property type="match status" value="1"/>
</dbReference>
<reference evidence="10 11" key="1">
    <citation type="submission" date="2020-08" db="EMBL/GenBank/DDBJ databases">
        <title>Genomic Encyclopedia of Type Strains, Phase IV (KMG-IV): sequencing the most valuable type-strain genomes for metagenomic binning, comparative biology and taxonomic classification.</title>
        <authorList>
            <person name="Goeker M."/>
        </authorList>
    </citation>
    <scope>NUCLEOTIDE SEQUENCE [LARGE SCALE GENOMIC DNA]</scope>
    <source>
        <strain evidence="10 11">DSM 27203</strain>
    </source>
</reference>
<dbReference type="InterPro" id="IPR011006">
    <property type="entry name" value="CheY-like_superfamily"/>
</dbReference>
<evidence type="ECO:0000256" key="3">
    <source>
        <dbReference type="ARBA" id="ARBA00023015"/>
    </source>
</evidence>
<dbReference type="PROSITE" id="PS50110">
    <property type="entry name" value="RESPONSE_REGULATORY"/>
    <property type="match status" value="1"/>
</dbReference>
<proteinExistence type="predicted"/>
<dbReference type="Proteomes" id="UP000554342">
    <property type="component" value="Unassembled WGS sequence"/>
</dbReference>
<dbReference type="PANTHER" id="PTHR48111">
    <property type="entry name" value="REGULATOR OF RPOS"/>
    <property type="match status" value="1"/>
</dbReference>
<accession>A0A840YXU9</accession>
<dbReference type="Gene3D" id="6.10.250.690">
    <property type="match status" value="1"/>
</dbReference>
<evidence type="ECO:0000259" key="8">
    <source>
        <dbReference type="PROSITE" id="PS50110"/>
    </source>
</evidence>
<dbReference type="EMBL" id="JACIJI010000001">
    <property type="protein sequence ID" value="MBB5718362.1"/>
    <property type="molecule type" value="Genomic_DNA"/>
</dbReference>
<keyword evidence="3" id="KW-0805">Transcription regulation</keyword>
<keyword evidence="1 6" id="KW-0597">Phosphoprotein</keyword>
<dbReference type="Gene3D" id="1.10.10.10">
    <property type="entry name" value="Winged helix-like DNA-binding domain superfamily/Winged helix DNA-binding domain"/>
    <property type="match status" value="1"/>
</dbReference>
<evidence type="ECO:0000256" key="6">
    <source>
        <dbReference type="PROSITE-ProRule" id="PRU00169"/>
    </source>
</evidence>
<dbReference type="CDD" id="cd00383">
    <property type="entry name" value="trans_reg_C"/>
    <property type="match status" value="1"/>
</dbReference>
<evidence type="ECO:0000313" key="11">
    <source>
        <dbReference type="Proteomes" id="UP000554342"/>
    </source>
</evidence>
<dbReference type="SMART" id="SM00448">
    <property type="entry name" value="REC"/>
    <property type="match status" value="1"/>
</dbReference>
<dbReference type="PROSITE" id="PS51755">
    <property type="entry name" value="OMPR_PHOB"/>
    <property type="match status" value="1"/>
</dbReference>
<dbReference type="GO" id="GO:0032993">
    <property type="term" value="C:protein-DNA complex"/>
    <property type="evidence" value="ECO:0007669"/>
    <property type="project" value="TreeGrafter"/>
</dbReference>
<evidence type="ECO:0000256" key="7">
    <source>
        <dbReference type="PROSITE-ProRule" id="PRU01091"/>
    </source>
</evidence>
<dbReference type="SUPFAM" id="SSF46894">
    <property type="entry name" value="C-terminal effector domain of the bipartite response regulators"/>
    <property type="match status" value="1"/>
</dbReference>
<keyword evidence="5" id="KW-0804">Transcription</keyword>
<evidence type="ECO:0000256" key="4">
    <source>
        <dbReference type="ARBA" id="ARBA00023125"/>
    </source>
</evidence>
<evidence type="ECO:0000256" key="1">
    <source>
        <dbReference type="ARBA" id="ARBA00022553"/>
    </source>
</evidence>
<dbReference type="InterPro" id="IPR036388">
    <property type="entry name" value="WH-like_DNA-bd_sf"/>
</dbReference>
<gene>
    <name evidence="10" type="ORF">FHR23_001269</name>
</gene>
<dbReference type="PANTHER" id="PTHR48111:SF37">
    <property type="entry name" value="RESPONSE REGULATOR PROTEIN CARR"/>
    <property type="match status" value="1"/>
</dbReference>
<dbReference type="InterPro" id="IPR039420">
    <property type="entry name" value="WalR-like"/>
</dbReference>
<keyword evidence="11" id="KW-1185">Reference proteome</keyword>
<sequence>MRVLIVEDEPNLRQQLQSTLEGAGYAVDTAGDGEEGHFLGSTESYDAIVLDLGLPEIDGLTVLDRWRKEGKSTPVLVLTARDSWSDKVAGLDAGADDYVAKPFQTEELIARLRALIRRASGNASAELTAGDIRLDTRSGKVTKDGAPVKLTAQEYKLLSYLLHHKGKVVSRTELIEHIYDQDFDRDSNTIEVFVTRIRKKLGADTITTIRGLGYSLEDDEAATAAD</sequence>
<dbReference type="SUPFAM" id="SSF52172">
    <property type="entry name" value="CheY-like"/>
    <property type="match status" value="1"/>
</dbReference>
<evidence type="ECO:0000256" key="5">
    <source>
        <dbReference type="ARBA" id="ARBA00023163"/>
    </source>
</evidence>
<feature type="modified residue" description="4-aspartylphosphate" evidence="6">
    <location>
        <position position="51"/>
    </location>
</feature>
<dbReference type="AlphaFoldDB" id="A0A840YXU9"/>
<feature type="domain" description="Response regulatory" evidence="8">
    <location>
        <begin position="2"/>
        <end position="116"/>
    </location>
</feature>
<dbReference type="GO" id="GO:0006355">
    <property type="term" value="P:regulation of DNA-templated transcription"/>
    <property type="evidence" value="ECO:0007669"/>
    <property type="project" value="InterPro"/>
</dbReference>
<dbReference type="RefSeq" id="WP_184002007.1">
    <property type="nucleotide sequence ID" value="NZ_BAABIF010000004.1"/>
</dbReference>
<dbReference type="GO" id="GO:0000156">
    <property type="term" value="F:phosphorelay response regulator activity"/>
    <property type="evidence" value="ECO:0007669"/>
    <property type="project" value="TreeGrafter"/>
</dbReference>
<dbReference type="GO" id="GO:0005829">
    <property type="term" value="C:cytosol"/>
    <property type="evidence" value="ECO:0007669"/>
    <property type="project" value="TreeGrafter"/>
</dbReference>
<dbReference type="CDD" id="cd19934">
    <property type="entry name" value="REC_OmpR_EcPhoP-like"/>
    <property type="match status" value="1"/>
</dbReference>
<dbReference type="InterPro" id="IPR016032">
    <property type="entry name" value="Sig_transdc_resp-reg_C-effctor"/>
</dbReference>
<dbReference type="Pfam" id="PF00486">
    <property type="entry name" value="Trans_reg_C"/>
    <property type="match status" value="1"/>
</dbReference>
<dbReference type="InterPro" id="IPR001789">
    <property type="entry name" value="Sig_transdc_resp-reg_receiver"/>
</dbReference>
<keyword evidence="2" id="KW-0902">Two-component regulatory system</keyword>
<name>A0A840YXU9_9SPHN</name>
<keyword evidence="4 7" id="KW-0238">DNA-binding</keyword>
<dbReference type="InterPro" id="IPR001867">
    <property type="entry name" value="OmpR/PhoB-type_DNA-bd"/>
</dbReference>
<protein>
    <submittedName>
        <fullName evidence="10">Two-component system OmpR family response regulator</fullName>
    </submittedName>
</protein>